<dbReference type="EMBL" id="CP036278">
    <property type="protein sequence ID" value="QDU57258.1"/>
    <property type="molecule type" value="Genomic_DNA"/>
</dbReference>
<proteinExistence type="predicted"/>
<evidence type="ECO:0000313" key="4">
    <source>
        <dbReference type="Proteomes" id="UP000315750"/>
    </source>
</evidence>
<feature type="domain" description="NfeD-like C-terminal" evidence="2">
    <location>
        <begin position="377"/>
        <end position="430"/>
    </location>
</feature>
<dbReference type="InterPro" id="IPR002810">
    <property type="entry name" value="NfeD-like_C"/>
</dbReference>
<keyword evidence="4" id="KW-1185">Reference proteome</keyword>
<dbReference type="Pfam" id="PF01957">
    <property type="entry name" value="NfeD"/>
    <property type="match status" value="1"/>
</dbReference>
<evidence type="ECO:0000313" key="3">
    <source>
        <dbReference type="EMBL" id="QDU57258.1"/>
    </source>
</evidence>
<name>A0A518ARB1_9BACT</name>
<evidence type="ECO:0000256" key="1">
    <source>
        <dbReference type="SAM" id="MobiDB-lite"/>
    </source>
</evidence>
<dbReference type="Pfam" id="PF18937">
    <property type="entry name" value="DUF5685"/>
    <property type="match status" value="1"/>
</dbReference>
<dbReference type="RefSeq" id="WP_145248307.1">
    <property type="nucleotide sequence ID" value="NZ_CP036278.1"/>
</dbReference>
<evidence type="ECO:0000259" key="2">
    <source>
        <dbReference type="Pfam" id="PF01957"/>
    </source>
</evidence>
<feature type="region of interest" description="Disordered" evidence="1">
    <location>
        <begin position="356"/>
        <end position="376"/>
    </location>
</feature>
<gene>
    <name evidence="3" type="ORF">Pan181_34730</name>
</gene>
<reference evidence="3 4" key="1">
    <citation type="submission" date="2019-02" db="EMBL/GenBank/DDBJ databases">
        <title>Deep-cultivation of Planctomycetes and their phenomic and genomic characterization uncovers novel biology.</title>
        <authorList>
            <person name="Wiegand S."/>
            <person name="Jogler M."/>
            <person name="Boedeker C."/>
            <person name="Pinto D."/>
            <person name="Vollmers J."/>
            <person name="Rivas-Marin E."/>
            <person name="Kohn T."/>
            <person name="Peeters S.H."/>
            <person name="Heuer A."/>
            <person name="Rast P."/>
            <person name="Oberbeckmann S."/>
            <person name="Bunk B."/>
            <person name="Jeske O."/>
            <person name="Meyerdierks A."/>
            <person name="Storesund J.E."/>
            <person name="Kallscheuer N."/>
            <person name="Luecker S."/>
            <person name="Lage O.M."/>
            <person name="Pohl T."/>
            <person name="Merkel B.J."/>
            <person name="Hornburger P."/>
            <person name="Mueller R.-W."/>
            <person name="Bruemmer F."/>
            <person name="Labrenz M."/>
            <person name="Spormann A.M."/>
            <person name="Op den Camp H."/>
            <person name="Overmann J."/>
            <person name="Amann R."/>
            <person name="Jetten M.S.M."/>
            <person name="Mascher T."/>
            <person name="Medema M.H."/>
            <person name="Devos D.P."/>
            <person name="Kaster A.-K."/>
            <person name="Ovreas L."/>
            <person name="Rohde M."/>
            <person name="Galperin M.Y."/>
            <person name="Jogler C."/>
        </authorList>
    </citation>
    <scope>NUCLEOTIDE SEQUENCE [LARGE SCALE GENOMIC DNA]</scope>
    <source>
        <strain evidence="3 4">Pan181</strain>
    </source>
</reference>
<dbReference type="Gene3D" id="2.40.50.140">
    <property type="entry name" value="Nucleic acid-binding proteins"/>
    <property type="match status" value="1"/>
</dbReference>
<sequence>MFGFMRGNRSDTTYRQVYAACCQAQRRHFGLTSLFFHSYEAIFLYLLAIDAQACDSPPDTAVTCCRLRNRLDSWPGFDVERARFGNAFALILAATKLDDDVRDDRSLVARLLRWRLRRPIAESRDYFSHLDPQFEHVVADFIAQHLRLERTADEPLSIEDYCAPTANAFGYFFQLFAEQLAADSTVRDAVQQIGSSIGAAILSFDCAVDYARDRQRGSFNPLANTRDVQRALDYSLHCLAEAGWRCTQTFGPAAATGRVVRAVFDRVAHRQAALLAPPSIKKRKRRGLLTTYRAYRRGFCVCDCGGCDGPGCDGGCDGGCCDAPGGDALGGDASNIDCLICVDCCGGCNPGDLRDSKRKNSPTMPLESNSPSSPSPMVGMTAFTFGPLNPSGYISLGGKTVPARSRGEWIGDDTEVQVIAEDSFGLIVKRLESRTSGG</sequence>
<protein>
    <recommendedName>
        <fullName evidence="2">NfeD-like C-terminal domain-containing protein</fullName>
    </recommendedName>
</protein>
<accession>A0A518ARB1</accession>
<dbReference type="InterPro" id="IPR043740">
    <property type="entry name" value="DUF5685"/>
</dbReference>
<dbReference type="KEGG" id="amuc:Pan181_34730"/>
<dbReference type="InterPro" id="IPR012340">
    <property type="entry name" value="NA-bd_OB-fold"/>
</dbReference>
<dbReference type="OrthoDB" id="288231at2"/>
<organism evidence="3 4">
    <name type="scientific">Aeoliella mucimassa</name>
    <dbReference type="NCBI Taxonomy" id="2527972"/>
    <lineage>
        <taxon>Bacteria</taxon>
        <taxon>Pseudomonadati</taxon>
        <taxon>Planctomycetota</taxon>
        <taxon>Planctomycetia</taxon>
        <taxon>Pirellulales</taxon>
        <taxon>Lacipirellulaceae</taxon>
        <taxon>Aeoliella</taxon>
    </lineage>
</organism>
<dbReference type="AlphaFoldDB" id="A0A518ARB1"/>
<dbReference type="Proteomes" id="UP000315750">
    <property type="component" value="Chromosome"/>
</dbReference>